<protein>
    <recommendedName>
        <fullName evidence="2">histidine kinase</fullName>
        <ecNumber evidence="2">2.7.13.3</ecNumber>
    </recommendedName>
</protein>
<proteinExistence type="predicted"/>
<dbReference type="PANTHER" id="PTHR24421:SF10">
    <property type="entry name" value="NITRATE_NITRITE SENSOR PROTEIN NARQ"/>
    <property type="match status" value="1"/>
</dbReference>
<evidence type="ECO:0000313" key="10">
    <source>
        <dbReference type="Proteomes" id="UP001595960"/>
    </source>
</evidence>
<feature type="transmembrane region" description="Helical" evidence="7">
    <location>
        <begin position="12"/>
        <end position="31"/>
    </location>
</feature>
<comment type="caution">
    <text evidence="9">The sequence shown here is derived from an EMBL/GenBank/DDBJ whole genome shotgun (WGS) entry which is preliminary data.</text>
</comment>
<dbReference type="InterPro" id="IPR003594">
    <property type="entry name" value="HATPase_dom"/>
</dbReference>
<dbReference type="Gene3D" id="3.30.565.10">
    <property type="entry name" value="Histidine kinase-like ATPase, C-terminal domain"/>
    <property type="match status" value="1"/>
</dbReference>
<keyword evidence="4 9" id="KW-0418">Kinase</keyword>
<evidence type="ECO:0000259" key="8">
    <source>
        <dbReference type="SMART" id="SM00387"/>
    </source>
</evidence>
<dbReference type="SMART" id="SM00387">
    <property type="entry name" value="HATPase_c"/>
    <property type="match status" value="1"/>
</dbReference>
<evidence type="ECO:0000256" key="1">
    <source>
        <dbReference type="ARBA" id="ARBA00000085"/>
    </source>
</evidence>
<feature type="transmembrane region" description="Helical" evidence="7">
    <location>
        <begin position="161"/>
        <end position="180"/>
    </location>
</feature>
<evidence type="ECO:0000256" key="4">
    <source>
        <dbReference type="ARBA" id="ARBA00022777"/>
    </source>
</evidence>
<accession>A0ABV9R2D5</accession>
<keyword evidence="10" id="KW-1185">Reference proteome</keyword>
<feature type="transmembrane region" description="Helical" evidence="7">
    <location>
        <begin position="38"/>
        <end position="57"/>
    </location>
</feature>
<dbReference type="Proteomes" id="UP001595960">
    <property type="component" value="Unassembled WGS sequence"/>
</dbReference>
<reference evidence="10" key="1">
    <citation type="journal article" date="2019" name="Int. J. Syst. Evol. Microbiol.">
        <title>The Global Catalogue of Microorganisms (GCM) 10K type strain sequencing project: providing services to taxonomists for standard genome sequencing and annotation.</title>
        <authorList>
            <consortium name="The Broad Institute Genomics Platform"/>
            <consortium name="The Broad Institute Genome Sequencing Center for Infectious Disease"/>
            <person name="Wu L."/>
            <person name="Ma J."/>
        </authorList>
    </citation>
    <scope>NUCLEOTIDE SEQUENCE [LARGE SCALE GENOMIC DNA]</scope>
    <source>
        <strain evidence="10">CGMCC 1.12192</strain>
    </source>
</reference>
<dbReference type="EC" id="2.7.13.3" evidence="2"/>
<dbReference type="PANTHER" id="PTHR24421">
    <property type="entry name" value="NITRATE/NITRITE SENSOR PROTEIN NARX-RELATED"/>
    <property type="match status" value="1"/>
</dbReference>
<name>A0ABV9R2D5_9MICO</name>
<keyword evidence="5" id="KW-0902">Two-component regulatory system</keyword>
<dbReference type="InterPro" id="IPR050482">
    <property type="entry name" value="Sensor_HK_TwoCompSys"/>
</dbReference>
<dbReference type="CDD" id="cd16917">
    <property type="entry name" value="HATPase_UhpB-NarQ-NarX-like"/>
    <property type="match status" value="1"/>
</dbReference>
<keyword evidence="7" id="KW-1133">Transmembrane helix</keyword>
<feature type="region of interest" description="Disordered" evidence="6">
    <location>
        <begin position="257"/>
        <end position="277"/>
    </location>
</feature>
<evidence type="ECO:0000256" key="6">
    <source>
        <dbReference type="SAM" id="MobiDB-lite"/>
    </source>
</evidence>
<feature type="transmembrane region" description="Helical" evidence="7">
    <location>
        <begin position="129"/>
        <end position="149"/>
    </location>
</feature>
<feature type="transmembrane region" description="Helical" evidence="7">
    <location>
        <begin position="63"/>
        <end position="86"/>
    </location>
</feature>
<gene>
    <name evidence="9" type="ORF">ACFPER_02370</name>
</gene>
<dbReference type="SUPFAM" id="SSF55874">
    <property type="entry name" value="ATPase domain of HSP90 chaperone/DNA topoisomerase II/histidine kinase"/>
    <property type="match status" value="1"/>
</dbReference>
<keyword evidence="7" id="KW-0812">Transmembrane</keyword>
<dbReference type="InterPro" id="IPR036890">
    <property type="entry name" value="HATPase_C_sf"/>
</dbReference>
<dbReference type="RefSeq" id="WP_204395661.1">
    <property type="nucleotide sequence ID" value="NZ_JAFBBW010000001.1"/>
</dbReference>
<dbReference type="EMBL" id="JBHSJC010000001">
    <property type="protein sequence ID" value="MFC4827616.1"/>
    <property type="molecule type" value="Genomic_DNA"/>
</dbReference>
<feature type="transmembrane region" description="Helical" evidence="7">
    <location>
        <begin position="93"/>
        <end position="117"/>
    </location>
</feature>
<sequence>MALSAARVGVARAALAVTGVLLALATAWIAWDARNVPVLVLDLVVGLAYVGLAAAAVPVSRPAVLLAGAVAVSWFAGTAWTAAVFWHRGAITWLLLAFPLLLPGTRLEGIVAAGALAVSVMPFVWADPVASVAIASVLAAAGAWSAAGARRRSRAVRAPRLALVGFAAVILVGGLLEIGGVSGAELPYFVAYEVTVGAIALTLGTALPRRTASSVADLVIDLDGAGTASMRQRLSRALAEHGVRIAYWDDATRTYRADDGRPAGPSPSPDRAMTPLTRGGRPVALLERDPGAGTSAELVDAVGAASAAVDEHDRLTTEIRARVTEVEDTRRRLARAADLERRDLRDRLTRTVEQPLEELISTVREAASTPEGAALSRTEAILERALAELADAAQGIRPAELALGLGPALEVLAARSPLEVDLSPGSGTRSPPEVEAAMYAAVSEALQNAAKHAGAERVRIDIDDADADADGPLTIRIVDTGSGGADLARGHGLRSLVDRVRSVGGDVRIDSPPGGGTVVELAYRRGRA</sequence>
<organism evidence="9 10">
    <name type="scientific">Agromyces aurantiacus</name>
    <dbReference type="NCBI Taxonomy" id="165814"/>
    <lineage>
        <taxon>Bacteria</taxon>
        <taxon>Bacillati</taxon>
        <taxon>Actinomycetota</taxon>
        <taxon>Actinomycetes</taxon>
        <taxon>Micrococcales</taxon>
        <taxon>Microbacteriaceae</taxon>
        <taxon>Agromyces</taxon>
    </lineage>
</organism>
<evidence type="ECO:0000256" key="3">
    <source>
        <dbReference type="ARBA" id="ARBA00022679"/>
    </source>
</evidence>
<evidence type="ECO:0000256" key="2">
    <source>
        <dbReference type="ARBA" id="ARBA00012438"/>
    </source>
</evidence>
<comment type="catalytic activity">
    <reaction evidence="1">
        <text>ATP + protein L-histidine = ADP + protein N-phospho-L-histidine.</text>
        <dbReference type="EC" id="2.7.13.3"/>
    </reaction>
</comment>
<feature type="domain" description="Histidine kinase/HSP90-like ATPase" evidence="8">
    <location>
        <begin position="433"/>
        <end position="527"/>
    </location>
</feature>
<keyword evidence="7" id="KW-0472">Membrane</keyword>
<evidence type="ECO:0000256" key="7">
    <source>
        <dbReference type="SAM" id="Phobius"/>
    </source>
</evidence>
<keyword evidence="3" id="KW-0808">Transferase</keyword>
<evidence type="ECO:0000256" key="5">
    <source>
        <dbReference type="ARBA" id="ARBA00023012"/>
    </source>
</evidence>
<evidence type="ECO:0000313" key="9">
    <source>
        <dbReference type="EMBL" id="MFC4827616.1"/>
    </source>
</evidence>
<dbReference type="Pfam" id="PF02518">
    <property type="entry name" value="HATPase_c"/>
    <property type="match status" value="1"/>
</dbReference>
<dbReference type="GO" id="GO:0016301">
    <property type="term" value="F:kinase activity"/>
    <property type="evidence" value="ECO:0007669"/>
    <property type="project" value="UniProtKB-KW"/>
</dbReference>